<protein>
    <recommendedName>
        <fullName evidence="4">Lipoprotein</fullName>
    </recommendedName>
</protein>
<evidence type="ECO:0000256" key="1">
    <source>
        <dbReference type="SAM" id="SignalP"/>
    </source>
</evidence>
<organism evidence="2 3">
    <name type="scientific">Erythrobacter dokdonensis DSW-74</name>
    <dbReference type="NCBI Taxonomy" id="1300349"/>
    <lineage>
        <taxon>Bacteria</taxon>
        <taxon>Pseudomonadati</taxon>
        <taxon>Pseudomonadota</taxon>
        <taxon>Alphaproteobacteria</taxon>
        <taxon>Sphingomonadales</taxon>
        <taxon>Erythrobacteraceae</taxon>
        <taxon>Erythrobacter/Porphyrobacter group</taxon>
        <taxon>Erythrobacter</taxon>
    </lineage>
</organism>
<name>A0A1A7BLU1_9SPHN</name>
<evidence type="ECO:0008006" key="4">
    <source>
        <dbReference type="Google" id="ProtNLM"/>
    </source>
</evidence>
<feature type="chain" id="PRO_5008355143" description="Lipoprotein" evidence="1">
    <location>
        <begin position="21"/>
        <end position="161"/>
    </location>
</feature>
<reference evidence="2 3" key="1">
    <citation type="submission" date="2016-06" db="EMBL/GenBank/DDBJ databases">
        <title>Genome sequence of Porphyrobacter dokdonensis DSW-74.</title>
        <authorList>
            <person name="Kim J.F."/>
            <person name="Song J.Y."/>
        </authorList>
    </citation>
    <scope>NUCLEOTIDE SEQUENCE [LARGE SCALE GENOMIC DNA]</scope>
    <source>
        <strain evidence="2 3">DSW-74</strain>
    </source>
</reference>
<dbReference type="RefSeq" id="WP_068862008.1">
    <property type="nucleotide sequence ID" value="NZ_LZYB01000001.1"/>
</dbReference>
<dbReference type="AlphaFoldDB" id="A0A1A7BLU1"/>
<feature type="signal peptide" evidence="1">
    <location>
        <begin position="1"/>
        <end position="20"/>
    </location>
</feature>
<dbReference type="EMBL" id="LZYB01000001">
    <property type="protein sequence ID" value="OBV12125.1"/>
    <property type="molecule type" value="Genomic_DNA"/>
</dbReference>
<accession>A0A1A7BLU1</accession>
<dbReference type="Proteomes" id="UP000092484">
    <property type="component" value="Unassembled WGS sequence"/>
</dbReference>
<comment type="caution">
    <text evidence="2">The sequence shown here is derived from an EMBL/GenBank/DDBJ whole genome shotgun (WGS) entry which is preliminary data.</text>
</comment>
<dbReference type="STRING" id="1300349.I603_0256"/>
<sequence length="161" mass="18021">MRLPLAAAAAALVLAAPARAADWQGFDWGMSEAEVGAAKSDIVVTRLETARQRKTYSSYAPLAGTWTNDGHEYRLLFYFDADGRLRDIDIELGELECSQMNDVLADRFGKFEEEVKPLGSSQRVFRRWRLAKKAELLTTSLHMPSSDQWICGAKIKKPVGR</sequence>
<gene>
    <name evidence="2" type="ORF">I603_0256</name>
</gene>
<evidence type="ECO:0000313" key="2">
    <source>
        <dbReference type="EMBL" id="OBV12125.1"/>
    </source>
</evidence>
<proteinExistence type="predicted"/>
<keyword evidence="3" id="KW-1185">Reference proteome</keyword>
<evidence type="ECO:0000313" key="3">
    <source>
        <dbReference type="Proteomes" id="UP000092484"/>
    </source>
</evidence>
<keyword evidence="1" id="KW-0732">Signal</keyword>